<dbReference type="EMBL" id="JBHLZU010000010">
    <property type="protein sequence ID" value="MFB9904706.1"/>
    <property type="molecule type" value="Genomic_DNA"/>
</dbReference>
<evidence type="ECO:0000256" key="1">
    <source>
        <dbReference type="SAM" id="MobiDB-lite"/>
    </source>
</evidence>
<name>A0ABV5ZUZ0_9PSEU</name>
<comment type="caution">
    <text evidence="2">The sequence shown here is derived from an EMBL/GenBank/DDBJ whole genome shotgun (WGS) entry which is preliminary data.</text>
</comment>
<protein>
    <submittedName>
        <fullName evidence="2">Transcriptional regulator</fullName>
    </submittedName>
</protein>
<organism evidence="2 3">
    <name type="scientific">Allokutzneria oryzae</name>
    <dbReference type="NCBI Taxonomy" id="1378989"/>
    <lineage>
        <taxon>Bacteria</taxon>
        <taxon>Bacillati</taxon>
        <taxon>Actinomycetota</taxon>
        <taxon>Actinomycetes</taxon>
        <taxon>Pseudonocardiales</taxon>
        <taxon>Pseudonocardiaceae</taxon>
        <taxon>Allokutzneria</taxon>
    </lineage>
</organism>
<sequence>MPFSNAPNGDLSRQLATSEAVSGGSGQQRMKVEKAAIPTMRKAFQRALDRLTPEVGQARSDLRIRPWAGDPVSSEAAAKFNDRSVDSGEAALGALEGYQQQLNNAVLALEEIERGYRGVERGNRDLMDDKQSGC</sequence>
<dbReference type="Proteomes" id="UP001589693">
    <property type="component" value="Unassembled WGS sequence"/>
</dbReference>
<keyword evidence="3" id="KW-1185">Reference proteome</keyword>
<feature type="region of interest" description="Disordered" evidence="1">
    <location>
        <begin position="1"/>
        <end position="31"/>
    </location>
</feature>
<proteinExistence type="predicted"/>
<evidence type="ECO:0000313" key="3">
    <source>
        <dbReference type="Proteomes" id="UP001589693"/>
    </source>
</evidence>
<reference evidence="2 3" key="1">
    <citation type="submission" date="2024-09" db="EMBL/GenBank/DDBJ databases">
        <authorList>
            <person name="Sun Q."/>
            <person name="Mori K."/>
        </authorList>
    </citation>
    <scope>NUCLEOTIDE SEQUENCE [LARGE SCALE GENOMIC DNA]</scope>
    <source>
        <strain evidence="2 3">TBRC 7907</strain>
    </source>
</reference>
<evidence type="ECO:0000313" key="2">
    <source>
        <dbReference type="EMBL" id="MFB9904706.1"/>
    </source>
</evidence>
<dbReference type="RefSeq" id="WP_377851908.1">
    <property type="nucleotide sequence ID" value="NZ_JBHLZU010000010.1"/>
</dbReference>
<gene>
    <name evidence="2" type="ORF">ACFFQA_12260</name>
</gene>
<accession>A0ABV5ZUZ0</accession>